<reference evidence="1 2" key="1">
    <citation type="submission" date="2009-01" db="EMBL/GenBank/DDBJ databases">
        <authorList>
            <person name="Qin X."/>
            <person name="Bachman B."/>
            <person name="Battles P."/>
            <person name="Bell A."/>
            <person name="Bess C."/>
            <person name="Bickham C."/>
            <person name="Chaboub L."/>
            <person name="Chen D."/>
            <person name="Coyle M."/>
            <person name="Deiros D.R."/>
            <person name="Dinh H."/>
            <person name="Forbes L."/>
            <person name="Fowler G."/>
            <person name="Francisco L."/>
            <person name="Fu Q."/>
            <person name="Gubbala S."/>
            <person name="Hale W."/>
            <person name="Han Y."/>
            <person name="Hemphill L."/>
            <person name="Highlander S.K."/>
            <person name="Hirani K."/>
            <person name="Hogues M."/>
            <person name="Jackson L."/>
            <person name="Jakkamsetti A."/>
            <person name="Javaid M."/>
            <person name="Jiang H."/>
            <person name="Korchina V."/>
            <person name="Kovar C."/>
            <person name="Lara F."/>
            <person name="Lee S."/>
            <person name="Mata R."/>
            <person name="Mathew T."/>
            <person name="Moen C."/>
            <person name="Morales K."/>
            <person name="Munidasa M."/>
            <person name="Nazareth L."/>
            <person name="Ngo R."/>
            <person name="Nguyen L."/>
            <person name="Okwuonu G."/>
            <person name="Ongeri F."/>
            <person name="Patil S."/>
            <person name="Petrosino J."/>
            <person name="Pham C."/>
            <person name="Pham P."/>
            <person name="Pu L.-L."/>
            <person name="Puazo M."/>
            <person name="Raj R."/>
            <person name="Reid J."/>
            <person name="Rouhana J."/>
            <person name="Saada N."/>
            <person name="Shang Y."/>
            <person name="Simmons D."/>
            <person name="Thornton R."/>
            <person name="Warren J."/>
            <person name="Weissenberger G."/>
            <person name="Zhang J."/>
            <person name="Zhang L."/>
            <person name="Zhou C."/>
            <person name="Zhu D."/>
            <person name="Muzny D."/>
            <person name="Worley K."/>
            <person name="Gibbs R."/>
        </authorList>
    </citation>
    <scope>NUCLEOTIDE SEQUENCE [LARGE SCALE GENOMIC DNA]</scope>
    <source>
        <strain evidence="1 2">ATCC 35098</strain>
    </source>
</reference>
<dbReference type="EMBL" id="ACGC01000094">
    <property type="protein sequence ID" value="EEI82402.1"/>
    <property type="molecule type" value="Genomic_DNA"/>
</dbReference>
<dbReference type="AlphaFoldDB" id="C2CJ53"/>
<accession>C2CJ53</accession>
<dbReference type="HOGENOM" id="CLU_3039864_0_0_9"/>
<proteinExistence type="predicted"/>
<organism evidence="1 2">
    <name type="scientific">Anaerococcus tetradius ATCC 35098</name>
    <dbReference type="NCBI Taxonomy" id="525255"/>
    <lineage>
        <taxon>Bacteria</taxon>
        <taxon>Bacillati</taxon>
        <taxon>Bacillota</taxon>
        <taxon>Tissierellia</taxon>
        <taxon>Tissierellales</taxon>
        <taxon>Peptoniphilaceae</taxon>
        <taxon>Anaerococcus</taxon>
    </lineage>
</organism>
<name>C2CJ53_9FIRM</name>
<comment type="caution">
    <text evidence="1">The sequence shown here is derived from an EMBL/GenBank/DDBJ whole genome shotgun (WGS) entry which is preliminary data.</text>
</comment>
<evidence type="ECO:0000313" key="1">
    <source>
        <dbReference type="EMBL" id="EEI82402.1"/>
    </source>
</evidence>
<dbReference type="Proteomes" id="UP000003744">
    <property type="component" value="Unassembled WGS sequence"/>
</dbReference>
<gene>
    <name evidence="1" type="ORF">HMPREF0077_1513</name>
</gene>
<evidence type="ECO:0000313" key="2">
    <source>
        <dbReference type="Proteomes" id="UP000003744"/>
    </source>
</evidence>
<dbReference type="RefSeq" id="WP_004837914.1">
    <property type="nucleotide sequence ID" value="NZ_GG666339.1"/>
</dbReference>
<protein>
    <submittedName>
        <fullName evidence="1">Uncharacterized protein</fullName>
    </submittedName>
</protein>
<sequence>MNLIKEELTEDEVAEIIEARYAAESPKKISDEDKKVVEKRLKKIEEFGKKHYRK</sequence>